<dbReference type="Proteomes" id="UP000302163">
    <property type="component" value="Chromosome"/>
</dbReference>
<keyword evidence="1" id="KW-0812">Transmembrane</keyword>
<evidence type="ECO:0000256" key="1">
    <source>
        <dbReference type="SAM" id="Phobius"/>
    </source>
</evidence>
<reference evidence="2 3" key="1">
    <citation type="submission" date="2019-05" db="EMBL/GenBank/DDBJ databases">
        <title>Complete genome sequence of Izhakiella calystegiae KSNA2, an endophyte isolated from beach morning glory (Calystegia soldanella).</title>
        <authorList>
            <person name="Jiang L."/>
            <person name="Jeong J.C."/>
            <person name="Kim C.Y."/>
            <person name="Kim D.H."/>
            <person name="Kim S.W."/>
            <person name="Lee j."/>
        </authorList>
    </citation>
    <scope>NUCLEOTIDE SEQUENCE [LARGE SCALE GENOMIC DNA]</scope>
    <source>
        <strain evidence="2 3">KSNA2</strain>
    </source>
</reference>
<dbReference type="RefSeq" id="WP_138098939.1">
    <property type="nucleotide sequence ID" value="NZ_CP040428.1"/>
</dbReference>
<name>A0A4P8YNI5_9ENTR</name>
<protein>
    <submittedName>
        <fullName evidence="2">Phage holin, lambda family</fullName>
    </submittedName>
</protein>
<organism evidence="2 3">
    <name type="scientific">Jejubacter calystegiae</name>
    <dbReference type="NCBI Taxonomy" id="2579935"/>
    <lineage>
        <taxon>Bacteria</taxon>
        <taxon>Pseudomonadati</taxon>
        <taxon>Pseudomonadota</taxon>
        <taxon>Gammaproteobacteria</taxon>
        <taxon>Enterobacterales</taxon>
        <taxon>Enterobacteriaceae</taxon>
        <taxon>Jejubacter</taxon>
    </lineage>
</organism>
<evidence type="ECO:0000313" key="2">
    <source>
        <dbReference type="EMBL" id="QCT22430.1"/>
    </source>
</evidence>
<proteinExistence type="predicted"/>
<dbReference type="EMBL" id="CP040428">
    <property type="protein sequence ID" value="QCT22430.1"/>
    <property type="molecule type" value="Genomic_DNA"/>
</dbReference>
<dbReference type="OrthoDB" id="6711255at2"/>
<feature type="transmembrane region" description="Helical" evidence="1">
    <location>
        <begin position="6"/>
        <end position="27"/>
    </location>
</feature>
<keyword evidence="3" id="KW-1185">Reference proteome</keyword>
<dbReference type="InterPro" id="IPR006481">
    <property type="entry name" value="Phage_lambda_GpS_holin"/>
</dbReference>
<keyword evidence="1" id="KW-1133">Transmembrane helix</keyword>
<feature type="transmembrane region" description="Helical" evidence="1">
    <location>
        <begin position="39"/>
        <end position="58"/>
    </location>
</feature>
<keyword evidence="1" id="KW-0472">Membrane</keyword>
<dbReference type="KEGG" id="izh:FEM41_23670"/>
<dbReference type="NCBIfam" id="TIGR01594">
    <property type="entry name" value="holin_lambda"/>
    <property type="match status" value="1"/>
</dbReference>
<gene>
    <name evidence="2" type="ORF">FEM41_23670</name>
</gene>
<accession>A0A4P8YNI5</accession>
<dbReference type="AlphaFoldDB" id="A0A4P8YNI5"/>
<evidence type="ECO:0000313" key="3">
    <source>
        <dbReference type="Proteomes" id="UP000302163"/>
    </source>
</evidence>
<sequence length="98" mass="10150">MKWIDSFLPSLYAALAAGSISALMSIYDGKSVVKTVTGALSCGILTLAIAGSLELFGLPGNSVTFVGATIGFVGAEKVRDKVLALFNRRTDNRRGPGG</sequence>
<dbReference type="Pfam" id="PF05106">
    <property type="entry name" value="Phage_holin_3_1"/>
    <property type="match status" value="1"/>
</dbReference>